<accession>A0A375HTY6</accession>
<name>A0A375HTY6_9BURK</name>
<feature type="compositionally biased region" description="Low complexity" evidence="1">
    <location>
        <begin position="13"/>
        <end position="23"/>
    </location>
</feature>
<dbReference type="EMBL" id="OFTC01000033">
    <property type="protein sequence ID" value="SOZ38160.1"/>
    <property type="molecule type" value="Genomic_DNA"/>
</dbReference>
<evidence type="ECO:0000313" key="4">
    <source>
        <dbReference type="Proteomes" id="UP000255168"/>
    </source>
</evidence>
<organism evidence="3 4">
    <name type="scientific">Cupriavidus neocaledonicus</name>
    <dbReference type="NCBI Taxonomy" id="1040979"/>
    <lineage>
        <taxon>Bacteria</taxon>
        <taxon>Pseudomonadati</taxon>
        <taxon>Pseudomonadota</taxon>
        <taxon>Betaproteobacteria</taxon>
        <taxon>Burkholderiales</taxon>
        <taxon>Burkholderiaceae</taxon>
        <taxon>Cupriavidus</taxon>
    </lineage>
</organism>
<evidence type="ECO:0000313" key="5">
    <source>
        <dbReference type="Proteomes" id="UP000256710"/>
    </source>
</evidence>
<gene>
    <name evidence="2" type="ORF">CBM2605_B100111</name>
    <name evidence="3" type="ORF">CBM2607_MP20852</name>
</gene>
<protein>
    <submittedName>
        <fullName evidence="3">Uncharacterized protein</fullName>
    </submittedName>
</protein>
<keyword evidence="5" id="KW-1185">Reference proteome</keyword>
<geneLocation type="plasmid" evidence="4">
    <name>ii</name>
</geneLocation>
<dbReference type="Proteomes" id="UP000255168">
    <property type="component" value="Plasmid II"/>
</dbReference>
<dbReference type="Proteomes" id="UP000256710">
    <property type="component" value="Unassembled WGS sequence"/>
</dbReference>
<dbReference type="AlphaFoldDB" id="A0A375HTY6"/>
<feature type="region of interest" description="Disordered" evidence="1">
    <location>
        <begin position="1"/>
        <end position="26"/>
    </location>
</feature>
<keyword evidence="3" id="KW-0614">Plasmid</keyword>
<geneLocation type="plasmid" evidence="3">
    <name>II</name>
</geneLocation>
<sequence>MRPTARSRASAPTRCSTCRSTTNSDDRRAASLVRLSHIGRGSAAVPVRGTPGELRKLIERDTKRYAQIVKAGKITLD</sequence>
<reference evidence="4 5" key="1">
    <citation type="submission" date="2018-01" db="EMBL/GenBank/DDBJ databases">
        <authorList>
            <person name="Clerissi C."/>
        </authorList>
    </citation>
    <scope>NUCLEOTIDE SEQUENCE [LARGE SCALE GENOMIC DNA]</scope>
    <source>
        <strain evidence="2">Cupriavidus taiwanensis STM 6082</strain>
        <strain evidence="3">Cupriavidus taiwanensis STM 6160</strain>
        <plasmid evidence="4">ii</plasmid>
        <plasmid evidence="3">II</plasmid>
    </source>
</reference>
<dbReference type="EMBL" id="LT984807">
    <property type="protein sequence ID" value="SPD60200.1"/>
    <property type="molecule type" value="Genomic_DNA"/>
</dbReference>
<evidence type="ECO:0000256" key="1">
    <source>
        <dbReference type="SAM" id="MobiDB-lite"/>
    </source>
</evidence>
<evidence type="ECO:0000313" key="3">
    <source>
        <dbReference type="EMBL" id="SPD60200.1"/>
    </source>
</evidence>
<proteinExistence type="predicted"/>
<evidence type="ECO:0000313" key="2">
    <source>
        <dbReference type="EMBL" id="SOZ38160.1"/>
    </source>
</evidence>